<evidence type="ECO:0000256" key="5">
    <source>
        <dbReference type="ARBA" id="ARBA00023235"/>
    </source>
</evidence>
<sequence>MLRLITIEQFGTTKTDEEGVAKISLTNNNGMKIELLNYGAILMSALVPDRNDILRDIVLGFQTLEEYESDVHNIGAIIGRVAGHISYGKFAVDSKEYELGLNAPPHHVDGGTRGSLSKKLWKYELLDEGNGVCFTCTSHDGEGGYPGQVHLEVTYILTNENEIVIDYRASTDKSTILNIANNTYFNLDGEGTPSLKNHVLQLFTPNYLPTDENGFPTAKTAEIASRKISQFNFLAALKLSDLMERNDNKLDYNHDFCFEMDELNTSRKFRPIASVASTSNGIKMTVSTTYPCVHVNMGSRFNGISGKANHVYDRYSAFTLQCRGLSDAINQPHYPSIILRSDELYQQLTIYRFGLDDE</sequence>
<comment type="function">
    <text evidence="7">Mutarotase that catalyzes the interconversion of beta-D-galactose and alpha-D-galactose during galactose metabolism. Beta-D-galactose is metabolized in the liver into glucose 1-phosphate, the primary metabolic fuel, by the action of four enzymes that constitute the Leloir pathway: GALM, GALK1 (galactokinase), GALT (galactose-1-phosphate uridylyltransferase) and GALE (UDP-galactose-4'-epimerase). Involved in the maintenance of the equilibrium between the beta- and alpha-anomers of galactose, therefore ensuring a sufficient supply of the alpha-anomer for GALK1. Also active on D-glucose although shows a preference for galactose over glucose.</text>
</comment>
<dbReference type="SUPFAM" id="SSF74650">
    <property type="entry name" value="Galactose mutarotase-like"/>
    <property type="match status" value="1"/>
</dbReference>
<dbReference type="InterPro" id="IPR014718">
    <property type="entry name" value="GH-type_carb-bd"/>
</dbReference>
<evidence type="ECO:0000256" key="7">
    <source>
        <dbReference type="ARBA" id="ARBA00045743"/>
    </source>
</evidence>
<evidence type="ECO:0000313" key="9">
    <source>
        <dbReference type="Proteomes" id="UP000050640"/>
    </source>
</evidence>
<evidence type="ECO:0000256" key="3">
    <source>
        <dbReference type="ARBA" id="ARBA00005028"/>
    </source>
</evidence>
<dbReference type="UniPathway" id="UPA00242"/>
<protein>
    <recommendedName>
        <fullName evidence="8">Aldose 1-epimerase</fullName>
        <ecNumber evidence="8">5.1.3.3</ecNumber>
    </recommendedName>
</protein>
<dbReference type="InterPro" id="IPR008183">
    <property type="entry name" value="Aldose_1/G6P_1-epimerase"/>
</dbReference>
<dbReference type="CDD" id="cd09019">
    <property type="entry name" value="galactose_mutarotase_like"/>
    <property type="match status" value="1"/>
</dbReference>
<dbReference type="UniPathway" id="UPA00214"/>
<dbReference type="GO" id="GO:0033499">
    <property type="term" value="P:galactose catabolic process via UDP-galactose, Leloir pathway"/>
    <property type="evidence" value="ECO:0007669"/>
    <property type="project" value="TreeGrafter"/>
</dbReference>
<evidence type="ECO:0000256" key="6">
    <source>
        <dbReference type="ARBA" id="ARBA00023277"/>
    </source>
</evidence>
<dbReference type="GO" id="GO:0004034">
    <property type="term" value="F:aldose 1-epimerase activity"/>
    <property type="evidence" value="ECO:0007669"/>
    <property type="project" value="UniProtKB-EC"/>
</dbReference>
<dbReference type="PIRSF" id="PIRSF005096">
    <property type="entry name" value="GALM"/>
    <property type="match status" value="1"/>
</dbReference>
<dbReference type="AlphaFoldDB" id="A0A158Q7P1"/>
<dbReference type="InterPro" id="IPR015443">
    <property type="entry name" value="Aldose_1-epimerase"/>
</dbReference>
<dbReference type="PANTHER" id="PTHR10091">
    <property type="entry name" value="ALDOSE-1-EPIMERASE"/>
    <property type="match status" value="1"/>
</dbReference>
<comment type="pathway">
    <text evidence="3 8">Carbohydrate metabolism; hexose metabolism.</text>
</comment>
<dbReference type="EC" id="5.1.3.3" evidence="8"/>
<dbReference type="Proteomes" id="UP000050640">
    <property type="component" value="Unplaced"/>
</dbReference>
<dbReference type="GO" id="GO:0030246">
    <property type="term" value="F:carbohydrate binding"/>
    <property type="evidence" value="ECO:0007669"/>
    <property type="project" value="InterPro"/>
</dbReference>
<dbReference type="PANTHER" id="PTHR10091:SF0">
    <property type="entry name" value="GALACTOSE MUTAROTASE"/>
    <property type="match status" value="1"/>
</dbReference>
<dbReference type="GO" id="GO:0006006">
    <property type="term" value="P:glucose metabolic process"/>
    <property type="evidence" value="ECO:0007669"/>
    <property type="project" value="TreeGrafter"/>
</dbReference>
<dbReference type="InterPro" id="IPR011013">
    <property type="entry name" value="Gal_mutarotase_sf_dom"/>
</dbReference>
<dbReference type="STRING" id="1147741.A0A158Q7P1"/>
<dbReference type="Pfam" id="PF01263">
    <property type="entry name" value="Aldose_epim"/>
    <property type="match status" value="1"/>
</dbReference>
<dbReference type="NCBIfam" id="NF008277">
    <property type="entry name" value="PRK11055.1"/>
    <property type="match status" value="1"/>
</dbReference>
<keyword evidence="9" id="KW-1185">Reference proteome</keyword>
<dbReference type="WBParaSite" id="EEL_0000514401-mRNA-1">
    <property type="protein sequence ID" value="EEL_0000514401-mRNA-1"/>
    <property type="gene ID" value="EEL_0000514401"/>
</dbReference>
<keyword evidence="6 8" id="KW-0119">Carbohydrate metabolism</keyword>
<reference evidence="10" key="1">
    <citation type="submission" date="2016-04" db="UniProtKB">
        <authorList>
            <consortium name="WormBaseParasite"/>
        </authorList>
    </citation>
    <scope>IDENTIFICATION</scope>
</reference>
<dbReference type="Gene3D" id="2.70.98.10">
    <property type="match status" value="1"/>
</dbReference>
<comment type="similarity">
    <text evidence="4 8">Belongs to the aldose epimerase family.</text>
</comment>
<comment type="catalytic activity">
    <reaction evidence="8">
        <text>alpha-D-glucose = beta-D-glucose</text>
        <dbReference type="Rhea" id="RHEA:10264"/>
        <dbReference type="ChEBI" id="CHEBI:15903"/>
        <dbReference type="ChEBI" id="CHEBI:17925"/>
        <dbReference type="EC" id="5.1.3.3"/>
    </reaction>
</comment>
<keyword evidence="5 8" id="KW-0413">Isomerase</keyword>
<evidence type="ECO:0000256" key="8">
    <source>
        <dbReference type="PIRNR" id="PIRNR005096"/>
    </source>
</evidence>
<evidence type="ECO:0000256" key="2">
    <source>
        <dbReference type="ARBA" id="ARBA00004947"/>
    </source>
</evidence>
<organism evidence="9 10">
    <name type="scientific">Elaeophora elaphi</name>
    <dbReference type="NCBI Taxonomy" id="1147741"/>
    <lineage>
        <taxon>Eukaryota</taxon>
        <taxon>Metazoa</taxon>
        <taxon>Ecdysozoa</taxon>
        <taxon>Nematoda</taxon>
        <taxon>Chromadorea</taxon>
        <taxon>Rhabditida</taxon>
        <taxon>Spirurina</taxon>
        <taxon>Spiruromorpha</taxon>
        <taxon>Filarioidea</taxon>
        <taxon>Onchocercidae</taxon>
        <taxon>Elaeophora</taxon>
    </lineage>
</organism>
<evidence type="ECO:0000256" key="1">
    <source>
        <dbReference type="ARBA" id="ARBA00001712"/>
    </source>
</evidence>
<accession>A0A158Q7P1</accession>
<comment type="catalytic activity">
    <reaction evidence="1">
        <text>alpha-D-galactose = beta-D-galactose</text>
        <dbReference type="Rhea" id="RHEA:28675"/>
        <dbReference type="ChEBI" id="CHEBI:27667"/>
        <dbReference type="ChEBI" id="CHEBI:28061"/>
        <dbReference type="EC" id="5.1.3.3"/>
    </reaction>
    <physiologicalReaction direction="right-to-left" evidence="1">
        <dbReference type="Rhea" id="RHEA:28677"/>
    </physiologicalReaction>
</comment>
<comment type="pathway">
    <text evidence="2">Carbohydrate metabolism; galactose metabolism.</text>
</comment>
<evidence type="ECO:0000256" key="4">
    <source>
        <dbReference type="ARBA" id="ARBA00006206"/>
    </source>
</evidence>
<evidence type="ECO:0000313" key="10">
    <source>
        <dbReference type="WBParaSite" id="EEL_0000514401-mRNA-1"/>
    </source>
</evidence>
<proteinExistence type="inferred from homology"/>
<dbReference type="InterPro" id="IPR047215">
    <property type="entry name" value="Galactose_mutarotase-like"/>
</dbReference>
<name>A0A158Q7P1_9BILA</name>